<dbReference type="GO" id="GO:1904047">
    <property type="term" value="F:S-adenosyl-L-methionine binding"/>
    <property type="evidence" value="ECO:0007669"/>
    <property type="project" value="TreeGrafter"/>
</dbReference>
<protein>
    <submittedName>
        <fullName evidence="1">Phosphorylase</fullName>
    </submittedName>
</protein>
<dbReference type="GO" id="GO:0042601">
    <property type="term" value="C:endospore-forming forespore"/>
    <property type="evidence" value="ECO:0007669"/>
    <property type="project" value="TreeGrafter"/>
</dbReference>
<sequence>MPSLFFAVLSEAKPWIQKTNAKPVHHSGKFRIYKNDSMYIIISGVGKIAMALAVSEFAHLLPKEERDHMKVWNLGIVGSNQLNWKVGDFFWIHKVTDYATGKDYYPERMTKSVFGMETNLTTFDRPIAKIKTDNQFQVLNEKDLESVSLVDMEGVGFFEAASLYFPLENISIGKVISDHLEGNFCKPETVESILANLLEPLFLEWTNPLPWVTEDPFETRIWPEIWKEVKELRLTETMKHDLKKSLRFYFLRYPNTKIPMPNLEIVPKIKSKTEVKSFVEEWKKQLHV</sequence>
<dbReference type="SUPFAM" id="SSF53167">
    <property type="entry name" value="Purine and uridine phosphorylases"/>
    <property type="match status" value="1"/>
</dbReference>
<evidence type="ECO:0000313" key="3">
    <source>
        <dbReference type="Proteomes" id="UP000297352"/>
    </source>
</evidence>
<dbReference type="GO" id="GO:0051539">
    <property type="term" value="F:4 iron, 4 sulfur cluster binding"/>
    <property type="evidence" value="ECO:0007669"/>
    <property type="project" value="TreeGrafter"/>
</dbReference>
<dbReference type="AlphaFoldDB" id="A0A5F2ACJ2"/>
<evidence type="ECO:0000313" key="2">
    <source>
        <dbReference type="EMBL" id="TGL68941.1"/>
    </source>
</evidence>
<evidence type="ECO:0000313" key="1">
    <source>
        <dbReference type="EMBL" id="MCW7514724.1"/>
    </source>
</evidence>
<reference evidence="3" key="2">
    <citation type="journal article" date="2019" name="PLoS Negl. Trop. Dis.">
        <title>Revisiting the worldwide diversity of Leptospira species in the environment.</title>
        <authorList>
            <person name="Vincent A.T."/>
            <person name="Schiettekatte O."/>
            <person name="Bourhy P."/>
            <person name="Veyrier F.J."/>
            <person name="Picardeau M."/>
        </authorList>
    </citation>
    <scope>NUCLEOTIDE SEQUENCE [LARGE SCALE GENOMIC DNA]</scope>
    <source>
        <strain evidence="3">201702449</strain>
    </source>
</reference>
<keyword evidence="3" id="KW-1185">Reference proteome</keyword>
<dbReference type="GO" id="GO:0003913">
    <property type="term" value="F:DNA photolyase activity"/>
    <property type="evidence" value="ECO:0007669"/>
    <property type="project" value="TreeGrafter"/>
</dbReference>
<dbReference type="RefSeq" id="WP_100715663.1">
    <property type="nucleotide sequence ID" value="NZ_JAMQPS010000001.1"/>
</dbReference>
<proteinExistence type="predicted"/>
<accession>A0A5F2ACJ2</accession>
<reference evidence="2" key="1">
    <citation type="submission" date="2018-10" db="EMBL/GenBank/DDBJ databases">
        <authorList>
            <person name="Vincent A.T."/>
            <person name="Schiettekatte O."/>
            <person name="Bourhy P."/>
            <person name="Veyrier F.J."/>
            <person name="Picardeau M."/>
        </authorList>
    </citation>
    <scope>NUCLEOTIDE SEQUENCE</scope>
    <source>
        <strain evidence="2">201702449</strain>
    </source>
</reference>
<organism evidence="1 4">
    <name type="scientific">Leptospira levettii</name>
    <dbReference type="NCBI Taxonomy" id="2023178"/>
    <lineage>
        <taxon>Bacteria</taxon>
        <taxon>Pseudomonadati</taxon>
        <taxon>Spirochaetota</taxon>
        <taxon>Spirochaetia</taxon>
        <taxon>Leptospirales</taxon>
        <taxon>Leptospiraceae</taxon>
        <taxon>Leptospira</taxon>
    </lineage>
</organism>
<dbReference type="Proteomes" id="UP000297352">
    <property type="component" value="Unassembled WGS sequence"/>
</dbReference>
<comment type="caution">
    <text evidence="1">The sequence shown here is derived from an EMBL/GenBank/DDBJ whole genome shotgun (WGS) entry which is preliminary data.</text>
</comment>
<dbReference type="InterPro" id="IPR049539">
    <property type="entry name" value="SPL"/>
</dbReference>
<reference evidence="1" key="3">
    <citation type="submission" date="2022-06" db="EMBL/GenBank/DDBJ databases">
        <title>Leptospira isolates from biofilms formed at urban environments.</title>
        <authorList>
            <person name="Ribeiro P.S."/>
            <person name="Sousa T."/>
            <person name="Carvalho N."/>
            <person name="Aburjaile F."/>
            <person name="Neves F."/>
            <person name="Oliveira D."/>
            <person name="Blanco L."/>
            <person name="Lima J."/>
            <person name="Costa F."/>
            <person name="Brenig B."/>
            <person name="Soares S."/>
            <person name="Ramos R."/>
            <person name="Goes-Neto A."/>
            <person name="Matiuzzi M."/>
            <person name="Azevedo V."/>
            <person name="Ristow P."/>
        </authorList>
    </citation>
    <scope>NUCLEOTIDE SEQUENCE</scope>
    <source>
        <strain evidence="1">VSF7</strain>
    </source>
</reference>
<dbReference type="EMBL" id="JAMQQD010000002">
    <property type="protein sequence ID" value="MCW7514724.1"/>
    <property type="molecule type" value="Genomic_DNA"/>
</dbReference>
<evidence type="ECO:0000313" key="4">
    <source>
        <dbReference type="Proteomes" id="UP001209694"/>
    </source>
</evidence>
<dbReference type="InterPro" id="IPR035994">
    <property type="entry name" value="Nucleoside_phosphorylase_sf"/>
</dbReference>
<dbReference type="Proteomes" id="UP001209694">
    <property type="component" value="Unassembled WGS sequence"/>
</dbReference>
<dbReference type="EMBL" id="RQGI01000049">
    <property type="protein sequence ID" value="TGL68941.1"/>
    <property type="molecule type" value="Genomic_DNA"/>
</dbReference>
<name>A0A5F2ACJ2_9LEPT</name>
<dbReference type="Gene3D" id="3.40.50.1580">
    <property type="entry name" value="Nucleoside phosphorylase domain"/>
    <property type="match status" value="1"/>
</dbReference>
<gene>
    <name evidence="2" type="ORF">EHQ60_13880</name>
    <name evidence="1" type="ORF">ND810_06110</name>
</gene>
<dbReference type="PANTHER" id="PTHR37822">
    <property type="entry name" value="SPORE PHOTOPRODUCT LYASE-RELATED"/>
    <property type="match status" value="1"/>
</dbReference>
<dbReference type="PANTHER" id="PTHR37822:SF2">
    <property type="entry name" value="SPORE PHOTOPRODUCT LYASE"/>
    <property type="match status" value="1"/>
</dbReference>
<dbReference type="GO" id="GO:0009116">
    <property type="term" value="P:nucleoside metabolic process"/>
    <property type="evidence" value="ECO:0007669"/>
    <property type="project" value="InterPro"/>
</dbReference>